<dbReference type="RefSeq" id="WP_092716924.1">
    <property type="nucleotide sequence ID" value="NZ_FMAG01000008.1"/>
</dbReference>
<evidence type="ECO:0000256" key="2">
    <source>
        <dbReference type="ARBA" id="ARBA00022764"/>
    </source>
</evidence>
<keyword evidence="1" id="KW-0732">Signal</keyword>
<evidence type="ECO:0000256" key="1">
    <source>
        <dbReference type="ARBA" id="ARBA00022729"/>
    </source>
</evidence>
<accession>A0A1C3WYK4</accession>
<dbReference type="Pfam" id="PF13416">
    <property type="entry name" value="SBP_bac_8"/>
    <property type="match status" value="1"/>
</dbReference>
<dbReference type="Gene3D" id="3.40.190.10">
    <property type="entry name" value="Periplasmic binding protein-like II"/>
    <property type="match status" value="2"/>
</dbReference>
<evidence type="ECO:0000313" key="3">
    <source>
        <dbReference type="EMBL" id="SCB45051.1"/>
    </source>
</evidence>
<dbReference type="GO" id="GO:0030288">
    <property type="term" value="C:outer membrane-bounded periplasmic space"/>
    <property type="evidence" value="ECO:0007669"/>
    <property type="project" value="TreeGrafter"/>
</dbReference>
<name>A0A1C3WYK4_9HYPH</name>
<keyword evidence="4" id="KW-1185">Reference proteome</keyword>
<proteinExistence type="predicted"/>
<organism evidence="3 4">
    <name type="scientific">Rhizobium multihospitium</name>
    <dbReference type="NCBI Taxonomy" id="410764"/>
    <lineage>
        <taxon>Bacteria</taxon>
        <taxon>Pseudomonadati</taxon>
        <taxon>Pseudomonadota</taxon>
        <taxon>Alphaproteobacteria</taxon>
        <taxon>Hyphomicrobiales</taxon>
        <taxon>Rhizobiaceae</taxon>
        <taxon>Rhizobium/Agrobacterium group</taxon>
        <taxon>Rhizobium</taxon>
    </lineage>
</organism>
<gene>
    <name evidence="3" type="ORF">GA0061103_6648</name>
</gene>
<dbReference type="STRING" id="410764.GA0061103_6648"/>
<dbReference type="OrthoDB" id="8673316at2"/>
<keyword evidence="2" id="KW-0574">Periplasm</keyword>
<evidence type="ECO:0000313" key="4">
    <source>
        <dbReference type="Proteomes" id="UP000199101"/>
    </source>
</evidence>
<dbReference type="InterPro" id="IPR006059">
    <property type="entry name" value="SBP"/>
</dbReference>
<dbReference type="PANTHER" id="PTHR30006:SF25">
    <property type="entry name" value="PHOSPHOGLYCERATE TRANSPORT REGULATORY PROTEIN PGTC"/>
    <property type="match status" value="1"/>
</dbReference>
<dbReference type="AlphaFoldDB" id="A0A1C3WYK4"/>
<dbReference type="EMBL" id="FMAG01000008">
    <property type="protein sequence ID" value="SCB45051.1"/>
    <property type="molecule type" value="Genomic_DNA"/>
</dbReference>
<protein>
    <submittedName>
        <fullName evidence="3">Iron(III) transport system substrate-binding protein</fullName>
    </submittedName>
</protein>
<reference evidence="4" key="1">
    <citation type="submission" date="2016-08" db="EMBL/GenBank/DDBJ databases">
        <authorList>
            <person name="Varghese N."/>
            <person name="Submissions Spin"/>
        </authorList>
    </citation>
    <scope>NUCLEOTIDE SEQUENCE [LARGE SCALE GENOMIC DNA]</scope>
    <source>
        <strain evidence="4">HAMBI 2975</strain>
    </source>
</reference>
<sequence>MKPRLLIASWLCLTILAITPTLAIAVEGTSKLFPAISGETARLSIHGAADLQAMEPLIRDFQEMAPDITIDYSDYVTNELHRKASVACDENTSLGDLWLSSSLDQLVSLANNGCASAYSSSETAQVPKWANWRNEVFGFTFEPAVFVYNARYVPASDVPRTRAELADLLRRRLDYYEGRVGTFDIRTSGVGYLLAFSDARQATATYGRLLESMSRADVKVSCCTGTILQEIASGRIYLAYNMIGSYSYAAAQANPDLKVVVPRDYTLILSRGVLIPKTARRPDLARRFLDYLLSKRGQDLARRKAFFFAEKGNIPEGVDGPSTLGELSFVQPIRIGPALLAAQDEAQRRRFIDDWSHSMLSQPASSP</sequence>
<dbReference type="Proteomes" id="UP000199101">
    <property type="component" value="Unassembled WGS sequence"/>
</dbReference>
<dbReference type="PANTHER" id="PTHR30006">
    <property type="entry name" value="THIAMINE-BINDING PERIPLASMIC PROTEIN-RELATED"/>
    <property type="match status" value="1"/>
</dbReference>
<dbReference type="SUPFAM" id="SSF53850">
    <property type="entry name" value="Periplasmic binding protein-like II"/>
    <property type="match status" value="1"/>
</dbReference>